<reference evidence="3 4" key="1">
    <citation type="journal article" date="2018" name="Sci. Rep.">
        <title>Comparative analysis of the Pocillopora damicornis genome highlights role of immune system in coral evolution.</title>
        <authorList>
            <person name="Cunning R."/>
            <person name="Bay R.A."/>
            <person name="Gillette P."/>
            <person name="Baker A.C."/>
            <person name="Traylor-Knowles N."/>
        </authorList>
    </citation>
    <scope>NUCLEOTIDE SEQUENCE [LARGE SCALE GENOMIC DNA]</scope>
    <source>
        <strain evidence="3">RSMAS</strain>
        <tissue evidence="3">Whole animal</tissue>
    </source>
</reference>
<feature type="domain" description="Peptidase S1" evidence="2">
    <location>
        <begin position="29"/>
        <end position="75"/>
    </location>
</feature>
<evidence type="ECO:0000313" key="4">
    <source>
        <dbReference type="Proteomes" id="UP000275408"/>
    </source>
</evidence>
<gene>
    <name evidence="3" type="ORF">pdam_00017947</name>
</gene>
<name>A0A3M6UUB4_POCDA</name>
<protein>
    <recommendedName>
        <fullName evidence="2">Peptidase S1 domain-containing protein</fullName>
    </recommendedName>
</protein>
<dbReference type="PROSITE" id="PS50240">
    <property type="entry name" value="TRYPSIN_DOM"/>
    <property type="match status" value="1"/>
</dbReference>
<dbReference type="Proteomes" id="UP000275408">
    <property type="component" value="Unassembled WGS sequence"/>
</dbReference>
<dbReference type="GO" id="GO:0006508">
    <property type="term" value="P:proteolysis"/>
    <property type="evidence" value="ECO:0007669"/>
    <property type="project" value="InterPro"/>
</dbReference>
<evidence type="ECO:0000313" key="3">
    <source>
        <dbReference type="EMBL" id="RMX57187.1"/>
    </source>
</evidence>
<dbReference type="InterPro" id="IPR043504">
    <property type="entry name" value="Peptidase_S1_PA_chymotrypsin"/>
</dbReference>
<dbReference type="STRING" id="46731.A0A3M6UUB4"/>
<keyword evidence="4" id="KW-1185">Reference proteome</keyword>
<dbReference type="GO" id="GO:0004252">
    <property type="term" value="F:serine-type endopeptidase activity"/>
    <property type="evidence" value="ECO:0007669"/>
    <property type="project" value="InterPro"/>
</dbReference>
<comment type="caution">
    <text evidence="3">The sequence shown here is derived from an EMBL/GenBank/DDBJ whole genome shotgun (WGS) entry which is preliminary data.</text>
</comment>
<dbReference type="PANTHER" id="PTHR24252">
    <property type="entry name" value="ACROSIN-RELATED"/>
    <property type="match status" value="1"/>
</dbReference>
<dbReference type="InterPro" id="IPR018114">
    <property type="entry name" value="TRYPSIN_HIS"/>
</dbReference>
<dbReference type="SUPFAM" id="SSF50494">
    <property type="entry name" value="Trypsin-like serine proteases"/>
    <property type="match status" value="1"/>
</dbReference>
<dbReference type="PROSITE" id="PS00134">
    <property type="entry name" value="TRYPSIN_HIS"/>
    <property type="match status" value="1"/>
</dbReference>
<proteinExistence type="predicted"/>
<accession>A0A3M6UUB4</accession>
<evidence type="ECO:0000256" key="1">
    <source>
        <dbReference type="ARBA" id="ARBA00023157"/>
    </source>
</evidence>
<dbReference type="InterPro" id="IPR001254">
    <property type="entry name" value="Trypsin_dom"/>
</dbReference>
<sequence length="75" mass="7934">MSQVQLVCVFFFAGQQLPCGSTPIPQSRVIGGQDAKPGAWPWQIALKRNGGFICGGSLISDSWVITAAHCVARSS</sequence>
<organism evidence="3 4">
    <name type="scientific">Pocillopora damicornis</name>
    <name type="common">Cauliflower coral</name>
    <name type="synonym">Millepora damicornis</name>
    <dbReference type="NCBI Taxonomy" id="46731"/>
    <lineage>
        <taxon>Eukaryota</taxon>
        <taxon>Metazoa</taxon>
        <taxon>Cnidaria</taxon>
        <taxon>Anthozoa</taxon>
        <taxon>Hexacorallia</taxon>
        <taxon>Scleractinia</taxon>
        <taxon>Astrocoeniina</taxon>
        <taxon>Pocilloporidae</taxon>
        <taxon>Pocillopora</taxon>
    </lineage>
</organism>
<keyword evidence="1" id="KW-1015">Disulfide bond</keyword>
<evidence type="ECO:0000259" key="2">
    <source>
        <dbReference type="PROSITE" id="PS50240"/>
    </source>
</evidence>
<dbReference type="InterPro" id="IPR009003">
    <property type="entry name" value="Peptidase_S1_PA"/>
</dbReference>
<dbReference type="EMBL" id="RCHS01000710">
    <property type="protein sequence ID" value="RMX57187.1"/>
    <property type="molecule type" value="Genomic_DNA"/>
</dbReference>
<dbReference type="Pfam" id="PF00089">
    <property type="entry name" value="Trypsin"/>
    <property type="match status" value="1"/>
</dbReference>
<dbReference type="Gene3D" id="2.40.10.10">
    <property type="entry name" value="Trypsin-like serine proteases"/>
    <property type="match status" value="2"/>
</dbReference>
<dbReference type="AlphaFoldDB" id="A0A3M6UUB4"/>
<dbReference type="PANTHER" id="PTHR24252:SF7">
    <property type="entry name" value="HYALIN"/>
    <property type="match status" value="1"/>
</dbReference>